<protein>
    <recommendedName>
        <fullName evidence="3">DUF559 domain-containing protein</fullName>
    </recommendedName>
</protein>
<evidence type="ECO:0000313" key="1">
    <source>
        <dbReference type="EMBL" id="KTR94881.1"/>
    </source>
</evidence>
<reference evidence="1 2" key="1">
    <citation type="journal article" date="2016" name="Front. Microbiol.">
        <title>Genomic Resource of Rice Seed Associated Bacteria.</title>
        <authorList>
            <person name="Midha S."/>
            <person name="Bansal K."/>
            <person name="Sharma S."/>
            <person name="Kumar N."/>
            <person name="Patil P.P."/>
            <person name="Chaudhry V."/>
            <person name="Patil P.B."/>
        </authorList>
    </citation>
    <scope>NUCLEOTIDE SEQUENCE [LARGE SCALE GENOMIC DNA]</scope>
    <source>
        <strain evidence="1 2">NS220</strain>
    </source>
</reference>
<accession>A0A147EXU6</accession>
<evidence type="ECO:0008006" key="3">
    <source>
        <dbReference type="Google" id="ProtNLM"/>
    </source>
</evidence>
<gene>
    <name evidence="1" type="ORF">NS220_07650</name>
</gene>
<dbReference type="EMBL" id="LDRT01000045">
    <property type="protein sequence ID" value="KTR94881.1"/>
    <property type="molecule type" value="Genomic_DNA"/>
</dbReference>
<dbReference type="Proteomes" id="UP000075025">
    <property type="component" value="Unassembled WGS sequence"/>
</dbReference>
<dbReference type="AlphaFoldDB" id="A0A147EXU6"/>
<dbReference type="Gene3D" id="3.40.960.10">
    <property type="entry name" value="VSR Endonuclease"/>
    <property type="match status" value="1"/>
</dbReference>
<dbReference type="OrthoDB" id="2594539at2"/>
<organism evidence="1 2">
    <name type="scientific">Microbacterium testaceum</name>
    <name type="common">Aureobacterium testaceum</name>
    <name type="synonym">Brevibacterium testaceum</name>
    <dbReference type="NCBI Taxonomy" id="2033"/>
    <lineage>
        <taxon>Bacteria</taxon>
        <taxon>Bacillati</taxon>
        <taxon>Actinomycetota</taxon>
        <taxon>Actinomycetes</taxon>
        <taxon>Micrococcales</taxon>
        <taxon>Microbacteriaceae</taxon>
        <taxon>Microbacterium</taxon>
    </lineage>
</organism>
<evidence type="ECO:0000313" key="2">
    <source>
        <dbReference type="Proteomes" id="UP000075025"/>
    </source>
</evidence>
<name>A0A147EXU6_MICTE</name>
<dbReference type="RefSeq" id="WP_058623479.1">
    <property type="nucleotide sequence ID" value="NZ_LDRT01000045.1"/>
</dbReference>
<proteinExistence type="predicted"/>
<sequence length="282" mass="31670">MASVDLGHHQNHEMVWATRDLHAAGWSRRSLVRAVADGTLTRVRQGRFVAADTHDDVVAAARVGGRLDCISLLALRGVFVHHHADRHVQQDRLASRRPPAPGGVVYHWRPSSATRNRLTVDVVEALAQAIRCQPPRSAVATLDSAWHLGLVDEADIGEVFSRVPQRFQVLRRLVDPRAEAGTESLARLLLRQLGCRIELQVRIDGVGRVDLLVDGWLIVECDSEQFHGTWDAHKNDRRRDMAALERGYTTLRLLAEDILYHPDRVRTALERILAHGQRGRNS</sequence>
<comment type="caution">
    <text evidence="1">The sequence shown here is derived from an EMBL/GenBank/DDBJ whole genome shotgun (WGS) entry which is preliminary data.</text>
</comment>
<dbReference type="PATRIC" id="fig|2033.6.peg.2531"/>